<name>A0A7J7XHC2_MYOMY</name>
<dbReference type="Proteomes" id="UP000527355">
    <property type="component" value="Unassembled WGS sequence"/>
</dbReference>
<reference evidence="2 3" key="1">
    <citation type="journal article" date="2020" name="Nature">
        <title>Six reference-quality genomes reveal evolution of bat adaptations.</title>
        <authorList>
            <person name="Jebb D."/>
            <person name="Huang Z."/>
            <person name="Pippel M."/>
            <person name="Hughes G.M."/>
            <person name="Lavrichenko K."/>
            <person name="Devanna P."/>
            <person name="Winkler S."/>
            <person name="Jermiin L.S."/>
            <person name="Skirmuntt E.C."/>
            <person name="Katzourakis A."/>
            <person name="Burkitt-Gray L."/>
            <person name="Ray D.A."/>
            <person name="Sullivan K.A.M."/>
            <person name="Roscito J.G."/>
            <person name="Kirilenko B.M."/>
            <person name="Davalos L.M."/>
            <person name="Corthals A.P."/>
            <person name="Power M.L."/>
            <person name="Jones G."/>
            <person name="Ransome R.D."/>
            <person name="Dechmann D.K.N."/>
            <person name="Locatelli A.G."/>
            <person name="Puechmaille S.J."/>
            <person name="Fedrigo O."/>
            <person name="Jarvis E.D."/>
            <person name="Hiller M."/>
            <person name="Vernes S.C."/>
            <person name="Myers E.W."/>
            <person name="Teeling E.C."/>
        </authorList>
    </citation>
    <scope>NUCLEOTIDE SEQUENCE [LARGE SCALE GENOMIC DNA]</scope>
    <source>
        <strain evidence="2">MMyoMyo1</strain>
        <tissue evidence="2">Flight muscle</tissue>
    </source>
</reference>
<feature type="region of interest" description="Disordered" evidence="1">
    <location>
        <begin position="1"/>
        <end position="60"/>
    </location>
</feature>
<protein>
    <submittedName>
        <fullName evidence="2">Uncharacterized protein</fullName>
    </submittedName>
</protein>
<evidence type="ECO:0000313" key="3">
    <source>
        <dbReference type="Proteomes" id="UP000527355"/>
    </source>
</evidence>
<dbReference type="EMBL" id="JABWUV010000006">
    <property type="protein sequence ID" value="KAF6349095.1"/>
    <property type="molecule type" value="Genomic_DNA"/>
</dbReference>
<keyword evidence="3" id="KW-1185">Reference proteome</keyword>
<accession>A0A7J7XHC2</accession>
<evidence type="ECO:0000313" key="2">
    <source>
        <dbReference type="EMBL" id="KAF6349095.1"/>
    </source>
</evidence>
<comment type="caution">
    <text evidence="2">The sequence shown here is derived from an EMBL/GenBank/DDBJ whole genome shotgun (WGS) entry which is preliminary data.</text>
</comment>
<feature type="compositionally biased region" description="Basic and acidic residues" evidence="1">
    <location>
        <begin position="42"/>
        <end position="60"/>
    </location>
</feature>
<dbReference type="AlphaFoldDB" id="A0A7J7XHC2"/>
<sequence length="178" mass="20538">MARESLAWRENSKSCVPRPESGGQWRTVEEVRPRTSARTAGRGRDCGPDPKRNGEPLKDFNPNRDTCVSKRCWKEPECMCPEEMSRLWSIFKNHGNNLFFKGVAPLFCALNKCWRGGKVWPGELFLLPQRQTSDMASRMEEIGKDREISMLEKHMDWLPPARAPTRAWTREEPATKGF</sequence>
<proteinExistence type="predicted"/>
<organism evidence="2 3">
    <name type="scientific">Myotis myotis</name>
    <name type="common">Greater mouse-eared bat</name>
    <name type="synonym">Vespertilio myotis</name>
    <dbReference type="NCBI Taxonomy" id="51298"/>
    <lineage>
        <taxon>Eukaryota</taxon>
        <taxon>Metazoa</taxon>
        <taxon>Chordata</taxon>
        <taxon>Craniata</taxon>
        <taxon>Vertebrata</taxon>
        <taxon>Euteleostomi</taxon>
        <taxon>Mammalia</taxon>
        <taxon>Eutheria</taxon>
        <taxon>Laurasiatheria</taxon>
        <taxon>Chiroptera</taxon>
        <taxon>Yangochiroptera</taxon>
        <taxon>Vespertilionidae</taxon>
        <taxon>Myotis</taxon>
    </lineage>
</organism>
<evidence type="ECO:0000256" key="1">
    <source>
        <dbReference type="SAM" id="MobiDB-lite"/>
    </source>
</evidence>
<gene>
    <name evidence="2" type="ORF">mMyoMyo1_011656</name>
</gene>
<feature type="compositionally biased region" description="Basic and acidic residues" evidence="1">
    <location>
        <begin position="1"/>
        <end position="12"/>
    </location>
</feature>